<dbReference type="EMBL" id="JAHRIQ010027624">
    <property type="protein sequence ID" value="MEQ2230527.1"/>
    <property type="molecule type" value="Genomic_DNA"/>
</dbReference>
<name>A0ABV0TG70_9TELE</name>
<evidence type="ECO:0000313" key="2">
    <source>
        <dbReference type="EMBL" id="MEQ2230527.1"/>
    </source>
</evidence>
<proteinExistence type="predicted"/>
<sequence length="101" mass="11578">MKKIHRESLQRISPIIPRNEEAEHRKPGTEHERGNWFLHGKNSKGSLLLFMLILSWLDDLQLRGPTGQSHPAVTEGKERHTFTHCTQLCGYDIACILVHVS</sequence>
<organism evidence="2 3">
    <name type="scientific">Ilyodon furcidens</name>
    <name type="common">goldbreast splitfin</name>
    <dbReference type="NCBI Taxonomy" id="33524"/>
    <lineage>
        <taxon>Eukaryota</taxon>
        <taxon>Metazoa</taxon>
        <taxon>Chordata</taxon>
        <taxon>Craniata</taxon>
        <taxon>Vertebrata</taxon>
        <taxon>Euteleostomi</taxon>
        <taxon>Actinopterygii</taxon>
        <taxon>Neopterygii</taxon>
        <taxon>Teleostei</taxon>
        <taxon>Neoteleostei</taxon>
        <taxon>Acanthomorphata</taxon>
        <taxon>Ovalentaria</taxon>
        <taxon>Atherinomorphae</taxon>
        <taxon>Cyprinodontiformes</taxon>
        <taxon>Goodeidae</taxon>
        <taxon>Ilyodon</taxon>
    </lineage>
</organism>
<feature type="region of interest" description="Disordered" evidence="1">
    <location>
        <begin position="1"/>
        <end position="37"/>
    </location>
</feature>
<comment type="caution">
    <text evidence="2">The sequence shown here is derived from an EMBL/GenBank/DDBJ whole genome shotgun (WGS) entry which is preliminary data.</text>
</comment>
<evidence type="ECO:0000313" key="3">
    <source>
        <dbReference type="Proteomes" id="UP001482620"/>
    </source>
</evidence>
<feature type="compositionally biased region" description="Basic and acidic residues" evidence="1">
    <location>
        <begin position="18"/>
        <end position="34"/>
    </location>
</feature>
<gene>
    <name evidence="2" type="ORF">ILYODFUR_030262</name>
</gene>
<evidence type="ECO:0000256" key="1">
    <source>
        <dbReference type="SAM" id="MobiDB-lite"/>
    </source>
</evidence>
<accession>A0ABV0TG70</accession>
<dbReference type="Proteomes" id="UP001482620">
    <property type="component" value="Unassembled WGS sequence"/>
</dbReference>
<protein>
    <submittedName>
        <fullName evidence="2">Uncharacterized protein</fullName>
    </submittedName>
</protein>
<reference evidence="2 3" key="1">
    <citation type="submission" date="2021-06" db="EMBL/GenBank/DDBJ databases">
        <authorList>
            <person name="Palmer J.M."/>
        </authorList>
    </citation>
    <scope>NUCLEOTIDE SEQUENCE [LARGE SCALE GENOMIC DNA]</scope>
    <source>
        <strain evidence="3">if_2019</strain>
        <tissue evidence="2">Muscle</tissue>
    </source>
</reference>
<keyword evidence="3" id="KW-1185">Reference proteome</keyword>